<dbReference type="PROSITE" id="PS51257">
    <property type="entry name" value="PROKAR_LIPOPROTEIN"/>
    <property type="match status" value="1"/>
</dbReference>
<feature type="region of interest" description="Disordered" evidence="1">
    <location>
        <begin position="20"/>
        <end position="132"/>
    </location>
</feature>
<feature type="region of interest" description="Disordered" evidence="1">
    <location>
        <begin position="442"/>
        <end position="487"/>
    </location>
</feature>
<feature type="compositionally biased region" description="Basic and acidic residues" evidence="1">
    <location>
        <begin position="853"/>
        <end position="862"/>
    </location>
</feature>
<organism evidence="3 4">
    <name type="scientific">Dreissena polymorpha</name>
    <name type="common">Zebra mussel</name>
    <name type="synonym">Mytilus polymorpha</name>
    <dbReference type="NCBI Taxonomy" id="45954"/>
    <lineage>
        <taxon>Eukaryota</taxon>
        <taxon>Metazoa</taxon>
        <taxon>Spiralia</taxon>
        <taxon>Lophotrochozoa</taxon>
        <taxon>Mollusca</taxon>
        <taxon>Bivalvia</taxon>
        <taxon>Autobranchia</taxon>
        <taxon>Heteroconchia</taxon>
        <taxon>Euheterodonta</taxon>
        <taxon>Imparidentia</taxon>
        <taxon>Neoheterodontei</taxon>
        <taxon>Myida</taxon>
        <taxon>Dreissenoidea</taxon>
        <taxon>Dreissenidae</taxon>
        <taxon>Dreissena</taxon>
    </lineage>
</organism>
<gene>
    <name evidence="3" type="ORF">DPMN_022940</name>
</gene>
<evidence type="ECO:0000256" key="2">
    <source>
        <dbReference type="SAM" id="SignalP"/>
    </source>
</evidence>
<feature type="region of interest" description="Disordered" evidence="1">
    <location>
        <begin position="683"/>
        <end position="709"/>
    </location>
</feature>
<reference evidence="3" key="1">
    <citation type="journal article" date="2019" name="bioRxiv">
        <title>The Genome of the Zebra Mussel, Dreissena polymorpha: A Resource for Invasive Species Research.</title>
        <authorList>
            <person name="McCartney M.A."/>
            <person name="Auch B."/>
            <person name="Kono T."/>
            <person name="Mallez S."/>
            <person name="Zhang Y."/>
            <person name="Obille A."/>
            <person name="Becker A."/>
            <person name="Abrahante J.E."/>
            <person name="Garbe J."/>
            <person name="Badalamenti J.P."/>
            <person name="Herman A."/>
            <person name="Mangelson H."/>
            <person name="Liachko I."/>
            <person name="Sullivan S."/>
            <person name="Sone E.D."/>
            <person name="Koren S."/>
            <person name="Silverstein K.A.T."/>
            <person name="Beckman K.B."/>
            <person name="Gohl D.M."/>
        </authorList>
    </citation>
    <scope>NUCLEOTIDE SEQUENCE</scope>
    <source>
        <strain evidence="3">Duluth1</strain>
        <tissue evidence="3">Whole animal</tissue>
    </source>
</reference>
<reference evidence="3" key="2">
    <citation type="submission" date="2020-11" db="EMBL/GenBank/DDBJ databases">
        <authorList>
            <person name="McCartney M.A."/>
            <person name="Auch B."/>
            <person name="Kono T."/>
            <person name="Mallez S."/>
            <person name="Becker A."/>
            <person name="Gohl D.M."/>
            <person name="Silverstein K.A.T."/>
            <person name="Koren S."/>
            <person name="Bechman K.B."/>
            <person name="Herman A."/>
            <person name="Abrahante J.E."/>
            <person name="Garbe J."/>
        </authorList>
    </citation>
    <scope>NUCLEOTIDE SEQUENCE</scope>
    <source>
        <strain evidence="3">Duluth1</strain>
        <tissue evidence="3">Whole animal</tissue>
    </source>
</reference>
<feature type="region of interest" description="Disordered" evidence="1">
    <location>
        <begin position="831"/>
        <end position="950"/>
    </location>
</feature>
<feature type="compositionally biased region" description="Polar residues" evidence="1">
    <location>
        <begin position="95"/>
        <end position="106"/>
    </location>
</feature>
<feature type="compositionally biased region" description="Pro residues" evidence="1">
    <location>
        <begin position="111"/>
        <end position="124"/>
    </location>
</feature>
<dbReference type="Proteomes" id="UP000828390">
    <property type="component" value="Unassembled WGS sequence"/>
</dbReference>
<accession>A0A9D4LJT5</accession>
<feature type="compositionally biased region" description="Basic residues" evidence="1">
    <location>
        <begin position="174"/>
        <end position="184"/>
    </location>
</feature>
<protein>
    <submittedName>
        <fullName evidence="3">Uncharacterized protein</fullName>
    </submittedName>
</protein>
<keyword evidence="4" id="KW-1185">Reference proteome</keyword>
<name>A0A9D4LJT5_DREPO</name>
<dbReference type="AlphaFoldDB" id="A0A9D4LJT5"/>
<feature type="region of interest" description="Disordered" evidence="1">
    <location>
        <begin position="170"/>
        <end position="223"/>
    </location>
</feature>
<evidence type="ECO:0000313" key="4">
    <source>
        <dbReference type="Proteomes" id="UP000828390"/>
    </source>
</evidence>
<feature type="region of interest" description="Disordered" evidence="1">
    <location>
        <begin position="332"/>
        <end position="386"/>
    </location>
</feature>
<feature type="compositionally biased region" description="Pro residues" evidence="1">
    <location>
        <begin position="927"/>
        <end position="945"/>
    </location>
</feature>
<feature type="signal peptide" evidence="2">
    <location>
        <begin position="1"/>
        <end position="18"/>
    </location>
</feature>
<feature type="compositionally biased region" description="Polar residues" evidence="1">
    <location>
        <begin position="47"/>
        <end position="64"/>
    </location>
</feature>
<feature type="chain" id="PRO_5038371596" evidence="2">
    <location>
        <begin position="19"/>
        <end position="1118"/>
    </location>
</feature>
<sequence>MLLDRVLILALAFALVSCQTTPSTTGPQPTESSNASSSSAVGARMSDSPQPTQVVITSSTSQKSPVADPSAVPSAVSIADPSANPSAVPALAVESPSQSTDTSGYTVPQDIVPPTPQASAPPTPTASTAQKTIIDPAMLAKLRAHRSRRIWHHRRRPDLQSDLAIRLLDDGTQRHRKHRNRRAVLQHGNDESSPHGSNGHWHPPQPPPEEKVQAGRRAPPPPPTLFKVGFRNGNRHFSMPPKGSESQAMMDIKVFTSKPTRIEQALQQVSRAEARRRYSGLVSELPVPGEPALPSSQPTASVDTAHTEKPHPAESSIQHIFVGLDVNSLIAGEPLNSDPGHHHANTDHSNTDHAHTDHIPPHDHQADPATGHTQGPGVGNTTDHDHAHLVLTGNGKILVVGHMPATDPAHGKNMEEHDNLTVSGNGHFANGHSIANVTGHAAEHEHGHTVDGHGTKHADTSQTLGPDYHQLAGSDYPPHPDSSGHTDIANIQLKNTDNGLASSTRHTHIADNSKPTTSHTHSGGQMHVTDTASYTSGSQVSPTQKSQMLTSLSQNQGAAVGNKDPNANPQGATGNVEEKFMMMFDSWFHERFGTKGTAVAEESKPLPAAPSPAAHPVTNQPWQSSATYHVTSGNAQNTQRPLFVIRQETSVGLGHPIQLKPVLPNPKAVIKPTFDIRDLILQPSPGVPLPPTKPNDVTTSTARPADGNVDKNTLFKEFMTMFKSELKGNSVVDASAQSATPAPSHYVTQQHVYSASPIPSPPVPAANPASFVVPPKPAPVFVPPKPAPVFVTPKPALVYIPATPIPPLVPAATHAPFVVPLKSVPIIITSTPVPPTVRRDEPVPVPRPNKPIPETRPKESHSESGGSGEARVSGERNQGRREGQQDHHSENQVLTRPAPTSRPQSTKSAPVSISMTHHVRENRPSRPRTPAPAPSPNRGSPPPTKPHVDKAVAAAEAVVQAPSLAVNTSVETPAPTTLAPTTAVPTIDPDLLSDINEARSYQGLPPLLPHQVDLAGNIKPRFQQRQQRLNLFPGRRHPLRDAAGHHEMFHRQVGPAMSPEVHQAIHVILSNTRPNLYGGFGGPATSNPGLAFNPAMDPDLMADIMEARGATGIHTPLY</sequence>
<comment type="caution">
    <text evidence="3">The sequence shown here is derived from an EMBL/GenBank/DDBJ whole genome shotgun (WGS) entry which is preliminary data.</text>
</comment>
<feature type="compositionally biased region" description="Low complexity" evidence="1">
    <location>
        <begin position="20"/>
        <end position="40"/>
    </location>
</feature>
<feature type="compositionally biased region" description="Basic and acidic residues" evidence="1">
    <location>
        <begin position="442"/>
        <end position="459"/>
    </location>
</feature>
<feature type="compositionally biased region" description="Basic and acidic residues" evidence="1">
    <location>
        <begin position="872"/>
        <end position="890"/>
    </location>
</feature>
<feature type="region of interest" description="Disordered" evidence="1">
    <location>
        <begin position="508"/>
        <end position="573"/>
    </location>
</feature>
<feature type="compositionally biased region" description="Polar residues" evidence="1">
    <location>
        <begin position="294"/>
        <end position="304"/>
    </location>
</feature>
<feature type="compositionally biased region" description="Basic and acidic residues" evidence="1">
    <location>
        <begin position="339"/>
        <end position="366"/>
    </location>
</feature>
<dbReference type="EMBL" id="JAIWYP010000002">
    <property type="protein sequence ID" value="KAH3860047.1"/>
    <property type="molecule type" value="Genomic_DNA"/>
</dbReference>
<feature type="region of interest" description="Disordered" evidence="1">
    <location>
        <begin position="284"/>
        <end position="314"/>
    </location>
</feature>
<evidence type="ECO:0000313" key="3">
    <source>
        <dbReference type="EMBL" id="KAH3860047.1"/>
    </source>
</evidence>
<evidence type="ECO:0000256" key="1">
    <source>
        <dbReference type="SAM" id="MobiDB-lite"/>
    </source>
</evidence>
<feature type="compositionally biased region" description="Polar residues" evidence="1">
    <location>
        <begin position="513"/>
        <end position="557"/>
    </location>
</feature>
<feature type="compositionally biased region" description="Polar residues" evidence="1">
    <location>
        <begin position="901"/>
        <end position="915"/>
    </location>
</feature>
<proteinExistence type="predicted"/>
<keyword evidence="2" id="KW-0732">Signal</keyword>